<dbReference type="InterPro" id="IPR008580">
    <property type="entry name" value="PPPDE_dom"/>
</dbReference>
<evidence type="ECO:0000256" key="1">
    <source>
        <dbReference type="ARBA" id="ARBA00008140"/>
    </source>
</evidence>
<keyword evidence="2" id="KW-0645">Protease</keyword>
<evidence type="ECO:0000256" key="4">
    <source>
        <dbReference type="SAM" id="SignalP"/>
    </source>
</evidence>
<dbReference type="Gene3D" id="3.90.1720.30">
    <property type="entry name" value="PPPDE domains"/>
    <property type="match status" value="1"/>
</dbReference>
<reference evidence="6 7" key="1">
    <citation type="submission" date="2024-10" db="EMBL/GenBank/DDBJ databases">
        <authorList>
            <person name="Kim D."/>
        </authorList>
    </citation>
    <scope>NUCLEOTIDE SEQUENCE [LARGE SCALE GENOMIC DNA]</scope>
    <source>
        <strain evidence="6">BH-2024</strain>
    </source>
</reference>
<protein>
    <recommendedName>
        <fullName evidence="5">PPPDE domain-containing protein</fullName>
    </recommendedName>
</protein>
<dbReference type="Proteomes" id="UP001620626">
    <property type="component" value="Unassembled WGS sequence"/>
</dbReference>
<evidence type="ECO:0000259" key="5">
    <source>
        <dbReference type="SMART" id="SM01179"/>
    </source>
</evidence>
<proteinExistence type="inferred from homology"/>
<keyword evidence="3" id="KW-0378">Hydrolase</keyword>
<sequence length="433" mass="50287">MQLIIFGFSIICARFCQILSNPDDNPLSFNQIGEFIETVKEPFFKEIITFGRPRNDGTEEGEEEAHWTDKLGNKMIHTGVHLGTIELIRSINSRIYEVQQMIVDCVSNQCADQPDNCQEMVKVAKAQLSVRLLITMAKCFVENRILYQIYNNPLQKARLCKWWYRFRYSVAGSAIKFVDTGTSSQIRLGVLQYYLYTKSKLKALIAQFDSKHAYLATVLSALDTTHLAFFHFRMRTTDAEQAEFIPSNELPAEKLNVLMRKPEEKEVPVELFTEKFPFAYKLGSCLQACDIDHRGVKVYDIEFHFGCPDGIFIGDKIRKRDDPTKGIKFHRIGYTKKSQWEVQKIFDRFNDIYMENEQLKEGNYSSRKYDLRKNNCIDFSKEFVEALLEGDKKLKSKHWPPRVLRQPPINDKSCGFSSCFIPPNMPEDHPQDN</sequence>
<feature type="domain" description="PPPDE" evidence="5">
    <location>
        <begin position="267"/>
        <end position="426"/>
    </location>
</feature>
<dbReference type="GO" id="GO:0008233">
    <property type="term" value="F:peptidase activity"/>
    <property type="evidence" value="ECO:0007669"/>
    <property type="project" value="UniProtKB-KW"/>
</dbReference>
<dbReference type="AlphaFoldDB" id="A0ABD2HYV0"/>
<evidence type="ECO:0000256" key="2">
    <source>
        <dbReference type="ARBA" id="ARBA00022670"/>
    </source>
</evidence>
<evidence type="ECO:0000313" key="6">
    <source>
        <dbReference type="EMBL" id="KAL3073469.1"/>
    </source>
</evidence>
<feature type="chain" id="PRO_5044807663" description="PPPDE domain-containing protein" evidence="4">
    <location>
        <begin position="21"/>
        <end position="433"/>
    </location>
</feature>
<feature type="signal peptide" evidence="4">
    <location>
        <begin position="1"/>
        <end position="20"/>
    </location>
</feature>
<evidence type="ECO:0000313" key="7">
    <source>
        <dbReference type="Proteomes" id="UP001620626"/>
    </source>
</evidence>
<comment type="caution">
    <text evidence="6">The sequence shown here is derived from an EMBL/GenBank/DDBJ whole genome shotgun (WGS) entry which is preliminary data.</text>
</comment>
<keyword evidence="7" id="KW-1185">Reference proteome</keyword>
<comment type="similarity">
    <text evidence="1">Belongs to the DeSI family.</text>
</comment>
<accession>A0ABD2HYV0</accession>
<keyword evidence="4" id="KW-0732">Signal</keyword>
<dbReference type="EMBL" id="JBICBT010001317">
    <property type="protein sequence ID" value="KAL3073469.1"/>
    <property type="molecule type" value="Genomic_DNA"/>
</dbReference>
<dbReference type="SMART" id="SM01179">
    <property type="entry name" value="DUF862"/>
    <property type="match status" value="1"/>
</dbReference>
<dbReference type="InterPro" id="IPR042266">
    <property type="entry name" value="PPPDE_sf"/>
</dbReference>
<name>A0ABD2HYV0_9BILA</name>
<dbReference type="GO" id="GO:0006508">
    <property type="term" value="P:proteolysis"/>
    <property type="evidence" value="ECO:0007669"/>
    <property type="project" value="UniProtKB-KW"/>
</dbReference>
<organism evidence="6 7">
    <name type="scientific">Heterodera trifolii</name>
    <dbReference type="NCBI Taxonomy" id="157864"/>
    <lineage>
        <taxon>Eukaryota</taxon>
        <taxon>Metazoa</taxon>
        <taxon>Ecdysozoa</taxon>
        <taxon>Nematoda</taxon>
        <taxon>Chromadorea</taxon>
        <taxon>Rhabditida</taxon>
        <taxon>Tylenchina</taxon>
        <taxon>Tylenchomorpha</taxon>
        <taxon>Tylenchoidea</taxon>
        <taxon>Heteroderidae</taxon>
        <taxon>Heteroderinae</taxon>
        <taxon>Heterodera</taxon>
    </lineage>
</organism>
<gene>
    <name evidence="6" type="ORF">niasHT_038607</name>
</gene>
<evidence type="ECO:0000256" key="3">
    <source>
        <dbReference type="ARBA" id="ARBA00022801"/>
    </source>
</evidence>